<sequence length="194" mass="21861">MSWINTEHRYGRWTKVYHWLIVGLFAWQYVAGFVMQRMAEGELVLGLSQDTLFNWHKSLGLVALAIAILRILNRRVGSLPNWAPTLTDGEKRFIHRAEQVFYAAMVVMPVSGFLFVMAGDYGVMLFGRWPLPNPIGKIGWLATLAQGIHIGAAWCLAAAMLGHIGLVVWHQLVMRDGLLWRMLPASLGPKTPPR</sequence>
<evidence type="ECO:0000256" key="1">
    <source>
        <dbReference type="ARBA" id="ARBA00001970"/>
    </source>
</evidence>
<dbReference type="GO" id="GO:0005886">
    <property type="term" value="C:plasma membrane"/>
    <property type="evidence" value="ECO:0007669"/>
    <property type="project" value="UniProtKB-SubCell"/>
</dbReference>
<keyword evidence="11 13" id="KW-0472">Membrane</keyword>
<protein>
    <submittedName>
        <fullName evidence="15">Cytochrome b</fullName>
    </submittedName>
</protein>
<evidence type="ECO:0000256" key="8">
    <source>
        <dbReference type="ARBA" id="ARBA00022982"/>
    </source>
</evidence>
<evidence type="ECO:0000313" key="15">
    <source>
        <dbReference type="EMBL" id="QCK86615.1"/>
    </source>
</evidence>
<evidence type="ECO:0000313" key="16">
    <source>
        <dbReference type="Proteomes" id="UP000298588"/>
    </source>
</evidence>
<comment type="cofactor">
    <cofactor evidence="1">
        <name>heme b</name>
        <dbReference type="ChEBI" id="CHEBI:60344"/>
    </cofactor>
</comment>
<keyword evidence="8" id="KW-0249">Electron transport</keyword>
<keyword evidence="6 13" id="KW-0812">Transmembrane</keyword>
<keyword evidence="5" id="KW-0349">Heme</keyword>
<dbReference type="GO" id="GO:0009055">
    <property type="term" value="F:electron transfer activity"/>
    <property type="evidence" value="ECO:0007669"/>
    <property type="project" value="InterPro"/>
</dbReference>
<dbReference type="GO" id="GO:0020037">
    <property type="term" value="F:heme binding"/>
    <property type="evidence" value="ECO:0007669"/>
    <property type="project" value="TreeGrafter"/>
</dbReference>
<feature type="transmembrane region" description="Helical" evidence="13">
    <location>
        <begin position="55"/>
        <end position="72"/>
    </location>
</feature>
<evidence type="ECO:0000256" key="3">
    <source>
        <dbReference type="ARBA" id="ARBA00022448"/>
    </source>
</evidence>
<evidence type="ECO:0000256" key="7">
    <source>
        <dbReference type="ARBA" id="ARBA00022723"/>
    </source>
</evidence>
<dbReference type="SUPFAM" id="SSF81342">
    <property type="entry name" value="Transmembrane di-heme cytochromes"/>
    <property type="match status" value="1"/>
</dbReference>
<proteinExistence type="inferred from homology"/>
<organism evidence="15 16">
    <name type="scientific">Phreatobacter aquaticus</name>
    <dbReference type="NCBI Taxonomy" id="2570229"/>
    <lineage>
        <taxon>Bacteria</taxon>
        <taxon>Pseudomonadati</taxon>
        <taxon>Pseudomonadota</taxon>
        <taxon>Alphaproteobacteria</taxon>
        <taxon>Hyphomicrobiales</taxon>
        <taxon>Phreatobacteraceae</taxon>
        <taxon>Phreatobacter</taxon>
    </lineage>
</organism>
<comment type="similarity">
    <text evidence="12">Belongs to the cytochrome b561 family.</text>
</comment>
<dbReference type="EMBL" id="CP039865">
    <property type="protein sequence ID" value="QCK86615.1"/>
    <property type="molecule type" value="Genomic_DNA"/>
</dbReference>
<dbReference type="Proteomes" id="UP000298588">
    <property type="component" value="Chromosome"/>
</dbReference>
<accession>A0A4D7QI52</accession>
<evidence type="ECO:0000256" key="9">
    <source>
        <dbReference type="ARBA" id="ARBA00022989"/>
    </source>
</evidence>
<evidence type="ECO:0000256" key="12">
    <source>
        <dbReference type="ARBA" id="ARBA00037975"/>
    </source>
</evidence>
<keyword evidence="7" id="KW-0479">Metal-binding</keyword>
<feature type="transmembrane region" description="Helical" evidence="13">
    <location>
        <begin position="16"/>
        <end position="35"/>
    </location>
</feature>
<evidence type="ECO:0000256" key="13">
    <source>
        <dbReference type="SAM" id="Phobius"/>
    </source>
</evidence>
<dbReference type="KEGG" id="paqt:E8L99_13040"/>
<reference evidence="15 16" key="1">
    <citation type="submission" date="2019-04" db="EMBL/GenBank/DDBJ databases">
        <title>Phreatobacter aquaticus sp. nov.</title>
        <authorList>
            <person name="Choi A."/>
            <person name="Baek K."/>
        </authorList>
    </citation>
    <scope>NUCLEOTIDE SEQUENCE [LARGE SCALE GENOMIC DNA]</scope>
    <source>
        <strain evidence="15 16">NMCR1094</strain>
    </source>
</reference>
<feature type="domain" description="Cytochrome b561 bacterial/Ni-hydrogenase" evidence="14">
    <location>
        <begin position="9"/>
        <end position="184"/>
    </location>
</feature>
<evidence type="ECO:0000259" key="14">
    <source>
        <dbReference type="Pfam" id="PF01292"/>
    </source>
</evidence>
<keyword evidence="4" id="KW-1003">Cell membrane</keyword>
<keyword evidence="16" id="KW-1185">Reference proteome</keyword>
<dbReference type="InterPro" id="IPR052168">
    <property type="entry name" value="Cytochrome_b561_oxidase"/>
</dbReference>
<dbReference type="RefSeq" id="WP_137099946.1">
    <property type="nucleotide sequence ID" value="NZ_CP039865.1"/>
</dbReference>
<evidence type="ECO:0000256" key="5">
    <source>
        <dbReference type="ARBA" id="ARBA00022617"/>
    </source>
</evidence>
<dbReference type="PANTHER" id="PTHR30529:SF1">
    <property type="entry name" value="CYTOCHROME B561 HOMOLOG 2"/>
    <property type="match status" value="1"/>
</dbReference>
<dbReference type="PANTHER" id="PTHR30529">
    <property type="entry name" value="CYTOCHROME B561"/>
    <property type="match status" value="1"/>
</dbReference>
<keyword evidence="10" id="KW-0408">Iron</keyword>
<dbReference type="GO" id="GO:0046872">
    <property type="term" value="F:metal ion binding"/>
    <property type="evidence" value="ECO:0007669"/>
    <property type="project" value="UniProtKB-KW"/>
</dbReference>
<evidence type="ECO:0000256" key="4">
    <source>
        <dbReference type="ARBA" id="ARBA00022475"/>
    </source>
</evidence>
<feature type="transmembrane region" description="Helical" evidence="13">
    <location>
        <begin position="138"/>
        <end position="169"/>
    </location>
</feature>
<dbReference type="GO" id="GO:0022904">
    <property type="term" value="P:respiratory electron transport chain"/>
    <property type="evidence" value="ECO:0007669"/>
    <property type="project" value="InterPro"/>
</dbReference>
<name>A0A4D7QI52_9HYPH</name>
<evidence type="ECO:0000256" key="6">
    <source>
        <dbReference type="ARBA" id="ARBA00022692"/>
    </source>
</evidence>
<evidence type="ECO:0000256" key="11">
    <source>
        <dbReference type="ARBA" id="ARBA00023136"/>
    </source>
</evidence>
<gene>
    <name evidence="15" type="ORF">E8L99_13040</name>
</gene>
<dbReference type="OrthoDB" id="7280471at2"/>
<feature type="transmembrane region" description="Helical" evidence="13">
    <location>
        <begin position="100"/>
        <end position="118"/>
    </location>
</feature>
<keyword evidence="3" id="KW-0813">Transport</keyword>
<keyword evidence="9 13" id="KW-1133">Transmembrane helix</keyword>
<dbReference type="InterPro" id="IPR011577">
    <property type="entry name" value="Cyt_b561_bac/Ni-Hgenase"/>
</dbReference>
<evidence type="ECO:0000256" key="2">
    <source>
        <dbReference type="ARBA" id="ARBA00004651"/>
    </source>
</evidence>
<dbReference type="InterPro" id="IPR016174">
    <property type="entry name" value="Di-haem_cyt_TM"/>
</dbReference>
<dbReference type="Gene3D" id="1.20.950.20">
    <property type="entry name" value="Transmembrane di-heme cytochromes, Chain C"/>
    <property type="match status" value="1"/>
</dbReference>
<dbReference type="AlphaFoldDB" id="A0A4D7QI52"/>
<evidence type="ECO:0000256" key="10">
    <source>
        <dbReference type="ARBA" id="ARBA00023004"/>
    </source>
</evidence>
<comment type="subcellular location">
    <subcellularLocation>
        <location evidence="2">Cell membrane</location>
        <topology evidence="2">Multi-pass membrane protein</topology>
    </subcellularLocation>
</comment>
<dbReference type="Pfam" id="PF01292">
    <property type="entry name" value="Ni_hydr_CYTB"/>
    <property type="match status" value="1"/>
</dbReference>